<organism evidence="3 4">
    <name type="scientific">Monosporascus ibericus</name>
    <dbReference type="NCBI Taxonomy" id="155417"/>
    <lineage>
        <taxon>Eukaryota</taxon>
        <taxon>Fungi</taxon>
        <taxon>Dikarya</taxon>
        <taxon>Ascomycota</taxon>
        <taxon>Pezizomycotina</taxon>
        <taxon>Sordariomycetes</taxon>
        <taxon>Xylariomycetidae</taxon>
        <taxon>Xylariales</taxon>
        <taxon>Xylariales incertae sedis</taxon>
        <taxon>Monosporascus</taxon>
    </lineage>
</organism>
<feature type="domain" description="DUF8212" evidence="2">
    <location>
        <begin position="224"/>
        <end position="320"/>
    </location>
</feature>
<dbReference type="Pfam" id="PF26640">
    <property type="entry name" value="DUF8212"/>
    <property type="match status" value="1"/>
</dbReference>
<keyword evidence="4" id="KW-1185">Reference proteome</keyword>
<reference evidence="3 4" key="1">
    <citation type="submission" date="2018-06" db="EMBL/GenBank/DDBJ databases">
        <title>Complete Genomes of Monosporascus.</title>
        <authorList>
            <person name="Robinson A.J."/>
            <person name="Natvig D.O."/>
        </authorList>
    </citation>
    <scope>NUCLEOTIDE SEQUENCE [LARGE SCALE GENOMIC DNA]</scope>
    <source>
        <strain evidence="3 4">CBS 110550</strain>
    </source>
</reference>
<dbReference type="EMBL" id="QJNU01000725">
    <property type="protein sequence ID" value="RYO88284.1"/>
    <property type="molecule type" value="Genomic_DNA"/>
</dbReference>
<dbReference type="Proteomes" id="UP000293360">
    <property type="component" value="Unassembled WGS sequence"/>
</dbReference>
<comment type="caution">
    <text evidence="3">The sequence shown here is derived from an EMBL/GenBank/DDBJ whole genome shotgun (WGS) entry which is preliminary data.</text>
</comment>
<dbReference type="AlphaFoldDB" id="A0A4Q4SWQ7"/>
<evidence type="ECO:0000259" key="1">
    <source>
        <dbReference type="Pfam" id="PF06985"/>
    </source>
</evidence>
<dbReference type="OrthoDB" id="20872at2759"/>
<evidence type="ECO:0000259" key="2">
    <source>
        <dbReference type="Pfam" id="PF26640"/>
    </source>
</evidence>
<dbReference type="Pfam" id="PF06985">
    <property type="entry name" value="HET"/>
    <property type="match status" value="1"/>
</dbReference>
<dbReference type="PANTHER" id="PTHR10622:SF10">
    <property type="entry name" value="HET DOMAIN-CONTAINING PROTEIN"/>
    <property type="match status" value="1"/>
</dbReference>
<proteinExistence type="predicted"/>
<name>A0A4Q4SWQ7_9PEZI</name>
<dbReference type="InterPro" id="IPR058525">
    <property type="entry name" value="DUF8212"/>
</dbReference>
<accession>A0A4Q4SWQ7</accession>
<protein>
    <submittedName>
        <fullName evidence="3">Uncharacterized protein</fullName>
    </submittedName>
</protein>
<gene>
    <name evidence="3" type="ORF">DL764_008756</name>
</gene>
<dbReference type="InterPro" id="IPR010730">
    <property type="entry name" value="HET"/>
</dbReference>
<feature type="domain" description="Heterokaryon incompatibility" evidence="1">
    <location>
        <begin position="22"/>
        <end position="111"/>
    </location>
</feature>
<evidence type="ECO:0000313" key="3">
    <source>
        <dbReference type="EMBL" id="RYO88284.1"/>
    </source>
</evidence>
<sequence>MWLLNVHSRELEDYIGDRIPPYATLSHTWSDSEVIFRDLAKPDHATKPAYAKIEGCCQQAIRDGHDYVWIDTCCIDKSSSAELSEAINSMYQWYKGSEVCYVHLSDVSASDDPFREDSEFRRSRWFTRGWTLQELIAPRDVCFFDKNWDDLHLSKATSPSGLDLLSKITGIPPRAIAGDLDPFCAAARLGWAAERKTTRVEDVAYSLLGLLDVNMPLIYGEGRKAFRRLQENILKTRDDDSILAAGYGLPNDKLVSSPPRPNPPVLADSPSAFRHCRDITTRHLDRYSVESYLGLVTAHSTWTNIGLQISLPMISLDRANGVGLAILRYSPNGNERIAIPLVAVPDSDAQGHFERLSGANPFPISITALAGARNRKNFTYLSPYSKHSVNQIYLRDPPSDFHIPVRKGRRWWLRRERYLVVDYADVIRGAGYVPASFYPPPLNTSYSIAECTFSSTQLRWALLLFRKPSHAFIVGIQFPYVAGITKPFAFGIAEVDEATTLEYVLKRTIAAKLPKDMPIPEKHVLEFEEVAVDGSTRVKRRISLNGLQSGPEYPQWKLFVRYEYNGATSEFSASSTSVSYGPKSLH</sequence>
<evidence type="ECO:0000313" key="4">
    <source>
        <dbReference type="Proteomes" id="UP000293360"/>
    </source>
</evidence>
<dbReference type="STRING" id="155417.A0A4Q4SWQ7"/>
<dbReference type="PANTHER" id="PTHR10622">
    <property type="entry name" value="HET DOMAIN-CONTAINING PROTEIN"/>
    <property type="match status" value="1"/>
</dbReference>